<proteinExistence type="predicted"/>
<dbReference type="HOGENOM" id="CLU_3276824_0_0_5"/>
<accession>W0AC98</accession>
<organism evidence="1 2">
    <name type="scientific">Sphingomonas sanxanigenens DSM 19645 = NX02</name>
    <dbReference type="NCBI Taxonomy" id="1123269"/>
    <lineage>
        <taxon>Bacteria</taxon>
        <taxon>Pseudomonadati</taxon>
        <taxon>Pseudomonadota</taxon>
        <taxon>Alphaproteobacteria</taxon>
        <taxon>Sphingomonadales</taxon>
        <taxon>Sphingomonadaceae</taxon>
        <taxon>Sphingomonas</taxon>
    </lineage>
</organism>
<dbReference type="PATRIC" id="fig|1123269.5.peg.3759"/>
<dbReference type="RefSeq" id="WP_281178227.1">
    <property type="nucleotide sequence ID" value="NZ_CP006644.1"/>
</dbReference>
<dbReference type="AlphaFoldDB" id="W0AC98"/>
<keyword evidence="2" id="KW-1185">Reference proteome</keyword>
<gene>
    <name evidence="1" type="ORF">NX02_19200</name>
</gene>
<protein>
    <submittedName>
        <fullName evidence="1">Uncharacterized protein</fullName>
    </submittedName>
</protein>
<dbReference type="Proteomes" id="UP000018851">
    <property type="component" value="Chromosome"/>
</dbReference>
<evidence type="ECO:0000313" key="2">
    <source>
        <dbReference type="Proteomes" id="UP000018851"/>
    </source>
</evidence>
<reference evidence="1 2" key="1">
    <citation type="submission" date="2013-07" db="EMBL/GenBank/DDBJ databases">
        <title>Completed genome of Sphingomonas sanxanigenens NX02.</title>
        <authorList>
            <person name="Ma T."/>
            <person name="Huang H."/>
            <person name="Wu M."/>
            <person name="Li X."/>
            <person name="Li G."/>
        </authorList>
    </citation>
    <scope>NUCLEOTIDE SEQUENCE [LARGE SCALE GENOMIC DNA]</scope>
    <source>
        <strain evidence="1 2">NX02</strain>
    </source>
</reference>
<sequence length="41" mass="4536">MTQIVNVDIVEFGAPAEPLPRALHIGQILSFDIANDDIRFV</sequence>
<evidence type="ECO:0000313" key="1">
    <source>
        <dbReference type="EMBL" id="AHE55504.1"/>
    </source>
</evidence>
<dbReference type="EMBL" id="CP006644">
    <property type="protein sequence ID" value="AHE55504.1"/>
    <property type="molecule type" value="Genomic_DNA"/>
</dbReference>
<dbReference type="KEGG" id="ssan:NX02_19200"/>
<name>W0AC98_9SPHN</name>